<accession>A0ABR8Q7C2</accession>
<reference evidence="1 2" key="1">
    <citation type="submission" date="2020-08" db="EMBL/GenBank/DDBJ databases">
        <title>A Genomic Blueprint of the Chicken Gut Microbiome.</title>
        <authorList>
            <person name="Gilroy R."/>
            <person name="Ravi A."/>
            <person name="Getino M."/>
            <person name="Pursley I."/>
            <person name="Horton D.L."/>
            <person name="Alikhan N.-F."/>
            <person name="Baker D."/>
            <person name="Gharbi K."/>
            <person name="Hall N."/>
            <person name="Watson M."/>
            <person name="Adriaenssens E.M."/>
            <person name="Foster-Nyarko E."/>
            <person name="Jarju S."/>
            <person name="Secka A."/>
            <person name="Antonio M."/>
            <person name="Oren A."/>
            <person name="Chaudhuri R."/>
            <person name="La Ragione R.M."/>
            <person name="Hildebrand F."/>
            <person name="Pallen M.J."/>
        </authorList>
    </citation>
    <scope>NUCLEOTIDE SEQUENCE [LARGE SCALE GENOMIC DNA]</scope>
    <source>
        <strain evidence="1 2">Sa3CUN1</strain>
    </source>
</reference>
<name>A0ABR8Q7C2_9CLOT</name>
<organism evidence="1 2">
    <name type="scientific">Clostridium gallinarum</name>
    <dbReference type="NCBI Taxonomy" id="2762246"/>
    <lineage>
        <taxon>Bacteria</taxon>
        <taxon>Bacillati</taxon>
        <taxon>Bacillota</taxon>
        <taxon>Clostridia</taxon>
        <taxon>Eubacteriales</taxon>
        <taxon>Clostridiaceae</taxon>
        <taxon>Clostridium</taxon>
    </lineage>
</organism>
<evidence type="ECO:0000313" key="2">
    <source>
        <dbReference type="Proteomes" id="UP000640335"/>
    </source>
</evidence>
<dbReference type="RefSeq" id="WP_191751071.1">
    <property type="nucleotide sequence ID" value="NZ_JACSQZ010000073.1"/>
</dbReference>
<dbReference type="Proteomes" id="UP000640335">
    <property type="component" value="Unassembled WGS sequence"/>
</dbReference>
<evidence type="ECO:0000313" key="1">
    <source>
        <dbReference type="EMBL" id="MBD7916328.1"/>
    </source>
</evidence>
<protein>
    <recommendedName>
        <fullName evidence="3">Helix-turn-helix domain-containing protein</fullName>
    </recommendedName>
</protein>
<dbReference type="InterPro" id="IPR036390">
    <property type="entry name" value="WH_DNA-bd_sf"/>
</dbReference>
<comment type="caution">
    <text evidence="1">The sequence shown here is derived from an EMBL/GenBank/DDBJ whole genome shotgun (WGS) entry which is preliminary data.</text>
</comment>
<sequence>MRTKNFIEDVLIKDISKDLIGGLNIPIIYLLDTKLNSSRKILLSVLLYIEDHYGNKIIQVSYLNRLTGIDVGIITNELKRLESLGYVESKLEFNGSIAIGKRFYLKIKP</sequence>
<dbReference type="SUPFAM" id="SSF46785">
    <property type="entry name" value="Winged helix' DNA-binding domain"/>
    <property type="match status" value="1"/>
</dbReference>
<keyword evidence="2" id="KW-1185">Reference proteome</keyword>
<proteinExistence type="predicted"/>
<evidence type="ECO:0008006" key="3">
    <source>
        <dbReference type="Google" id="ProtNLM"/>
    </source>
</evidence>
<dbReference type="EMBL" id="JACSQZ010000073">
    <property type="protein sequence ID" value="MBD7916328.1"/>
    <property type="molecule type" value="Genomic_DNA"/>
</dbReference>
<gene>
    <name evidence="1" type="ORF">H9660_14365</name>
</gene>